<reference evidence="1" key="1">
    <citation type="journal article" date="2014" name="Int. J. Syst. Evol. Microbiol.">
        <title>Complete genome sequence of Corynebacterium casei LMG S-19264T (=DSM 44701T), isolated from a smear-ripened cheese.</title>
        <authorList>
            <consortium name="US DOE Joint Genome Institute (JGI-PGF)"/>
            <person name="Walter F."/>
            <person name="Albersmeier A."/>
            <person name="Kalinowski J."/>
            <person name="Ruckert C."/>
        </authorList>
    </citation>
    <scope>NUCLEOTIDE SEQUENCE</scope>
    <source>
        <strain evidence="1">CGMCC 1.15448</strain>
    </source>
</reference>
<keyword evidence="2" id="KW-1185">Reference proteome</keyword>
<reference evidence="1" key="2">
    <citation type="submission" date="2020-09" db="EMBL/GenBank/DDBJ databases">
        <authorList>
            <person name="Sun Q."/>
            <person name="Zhou Y."/>
        </authorList>
    </citation>
    <scope>NUCLEOTIDE SEQUENCE</scope>
    <source>
        <strain evidence="1">CGMCC 1.15448</strain>
    </source>
</reference>
<proteinExistence type="predicted"/>
<dbReference type="InterPro" id="IPR007367">
    <property type="entry name" value="DUF433"/>
</dbReference>
<sequence>MKEYWGNRFGSNQASLASWGKGREKSVHFFTLIEFYVFFQLRKRGVSAQSISRAHEIMGQELNTTFPFANSEILTDGKKIFYSPDGDVIINADKSKQINFKSIIEQFCHKIDFDKDQNALRYWPLGKEKNIVVDPHHQLGQPTIKNTNILAGTIYSMYTAGEKISFISTLYDVPESDVKASIEFFKKAA</sequence>
<dbReference type="InterPro" id="IPR036388">
    <property type="entry name" value="WH-like_DNA-bd_sf"/>
</dbReference>
<dbReference type="EMBL" id="BMJC01000004">
    <property type="protein sequence ID" value="GGB09320.1"/>
    <property type="molecule type" value="Genomic_DNA"/>
</dbReference>
<evidence type="ECO:0008006" key="3">
    <source>
        <dbReference type="Google" id="ProtNLM"/>
    </source>
</evidence>
<dbReference type="Proteomes" id="UP000607559">
    <property type="component" value="Unassembled WGS sequence"/>
</dbReference>
<evidence type="ECO:0000313" key="2">
    <source>
        <dbReference type="Proteomes" id="UP000607559"/>
    </source>
</evidence>
<accession>A0A8J2XU72</accession>
<evidence type="ECO:0000313" key="1">
    <source>
        <dbReference type="EMBL" id="GGB09320.1"/>
    </source>
</evidence>
<dbReference type="Gene3D" id="1.10.10.10">
    <property type="entry name" value="Winged helix-like DNA-binding domain superfamily/Winged helix DNA-binding domain"/>
    <property type="match status" value="1"/>
</dbReference>
<gene>
    <name evidence="1" type="ORF">GCM10011511_36060</name>
</gene>
<dbReference type="Pfam" id="PF04255">
    <property type="entry name" value="DUF433"/>
    <property type="match status" value="1"/>
</dbReference>
<dbReference type="SUPFAM" id="SSF46689">
    <property type="entry name" value="Homeodomain-like"/>
    <property type="match status" value="1"/>
</dbReference>
<name>A0A8J2XU72_9BACT</name>
<dbReference type="InterPro" id="IPR009057">
    <property type="entry name" value="Homeodomain-like_sf"/>
</dbReference>
<comment type="caution">
    <text evidence="1">The sequence shown here is derived from an EMBL/GenBank/DDBJ whole genome shotgun (WGS) entry which is preliminary data.</text>
</comment>
<protein>
    <recommendedName>
        <fullName evidence="3">DUF433 domain-containing protein</fullName>
    </recommendedName>
</protein>
<dbReference type="AlphaFoldDB" id="A0A8J2XU72"/>
<organism evidence="1 2">
    <name type="scientific">Puia dinghuensis</name>
    <dbReference type="NCBI Taxonomy" id="1792502"/>
    <lineage>
        <taxon>Bacteria</taxon>
        <taxon>Pseudomonadati</taxon>
        <taxon>Bacteroidota</taxon>
        <taxon>Chitinophagia</taxon>
        <taxon>Chitinophagales</taxon>
        <taxon>Chitinophagaceae</taxon>
        <taxon>Puia</taxon>
    </lineage>
</organism>